<organism evidence="1 2">
    <name type="scientific">Roseinatronobacter ekhonensis</name>
    <dbReference type="NCBI Taxonomy" id="254356"/>
    <lineage>
        <taxon>Bacteria</taxon>
        <taxon>Pseudomonadati</taxon>
        <taxon>Pseudomonadota</taxon>
        <taxon>Alphaproteobacteria</taxon>
        <taxon>Rhodobacterales</taxon>
        <taxon>Paracoccaceae</taxon>
        <taxon>Roseinatronobacter</taxon>
    </lineage>
</organism>
<gene>
    <name evidence="1" type="ORF">ROE7235_02470</name>
</gene>
<reference evidence="2" key="1">
    <citation type="submission" date="2018-08" db="EMBL/GenBank/DDBJ databases">
        <authorList>
            <person name="Rodrigo-Torres L."/>
            <person name="Arahal R. D."/>
            <person name="Lucena T."/>
        </authorList>
    </citation>
    <scope>NUCLEOTIDE SEQUENCE [LARGE SCALE GENOMIC DNA]</scope>
    <source>
        <strain evidence="2">CECT 7235</strain>
    </source>
</reference>
<evidence type="ECO:0008006" key="3">
    <source>
        <dbReference type="Google" id="ProtNLM"/>
    </source>
</evidence>
<sequence length="184" mass="19685">MHDLAPLTALGAATPRHDMIGGVTIAENPNVALASVAARRGKSEPCATALADWLGAPVPEVAQHSGDAKTGFWLGPDMWMLEAPFATHEDMARDLGTRFEGLASVTEQTDAWARFDLSGDGPDDMLARLTNLDLATLPNRFARRTVMEHIGCYLLRRGATYSVYGPRSFAASLHHALCLSAGAL</sequence>
<evidence type="ECO:0000313" key="2">
    <source>
        <dbReference type="Proteomes" id="UP000272908"/>
    </source>
</evidence>
<dbReference type="SUPFAM" id="SSF103025">
    <property type="entry name" value="Folate-binding domain"/>
    <property type="match status" value="1"/>
</dbReference>
<accession>A0A3B0MGR3</accession>
<dbReference type="OrthoDB" id="7356349at2"/>
<keyword evidence="2" id="KW-1185">Reference proteome</keyword>
<evidence type="ECO:0000313" key="1">
    <source>
        <dbReference type="EMBL" id="SUZ32708.1"/>
    </source>
</evidence>
<proteinExistence type="predicted"/>
<dbReference type="EMBL" id="UIHC01000026">
    <property type="protein sequence ID" value="SUZ32708.1"/>
    <property type="molecule type" value="Genomic_DNA"/>
</dbReference>
<dbReference type="AlphaFoldDB" id="A0A3B0MGR3"/>
<dbReference type="Gene3D" id="3.30.1360.120">
    <property type="entry name" value="Probable tRNA modification gtpase trme, domain 1"/>
    <property type="match status" value="1"/>
</dbReference>
<name>A0A3B0MGR3_9RHOB</name>
<dbReference type="InterPro" id="IPR027266">
    <property type="entry name" value="TrmE/GcvT-like"/>
</dbReference>
<dbReference type="Proteomes" id="UP000272908">
    <property type="component" value="Unassembled WGS sequence"/>
</dbReference>
<protein>
    <recommendedName>
        <fullName evidence="3">Sarcosine oxidase subunit gamma</fullName>
    </recommendedName>
</protein>
<dbReference type="RefSeq" id="WP_121095819.1">
    <property type="nucleotide sequence ID" value="NZ_UIHC01000026.1"/>
</dbReference>